<evidence type="ECO:0000256" key="6">
    <source>
        <dbReference type="SAM" id="Phobius"/>
    </source>
</evidence>
<proteinExistence type="predicted"/>
<name>A0ABR3IXZ0_9AGAR</name>
<comment type="caution">
    <text evidence="8">The sequence shown here is derived from an EMBL/GenBank/DDBJ whole genome shotgun (WGS) entry which is preliminary data.</text>
</comment>
<feature type="transmembrane region" description="Helical" evidence="6">
    <location>
        <begin position="149"/>
        <end position="167"/>
    </location>
</feature>
<keyword evidence="9" id="KW-1185">Reference proteome</keyword>
<reference evidence="9" key="1">
    <citation type="submission" date="2024-06" db="EMBL/GenBank/DDBJ databases">
        <title>Multi-omics analyses provide insights into the biosynthesis of the anticancer antibiotic pleurotin in Hohenbuehelia grisea.</title>
        <authorList>
            <person name="Weaver J.A."/>
            <person name="Alberti F."/>
        </authorList>
    </citation>
    <scope>NUCLEOTIDE SEQUENCE [LARGE SCALE GENOMIC DNA]</scope>
    <source>
        <strain evidence="9">T-177</strain>
    </source>
</reference>
<keyword evidence="4 6" id="KW-0472">Membrane</keyword>
<evidence type="ECO:0000256" key="3">
    <source>
        <dbReference type="ARBA" id="ARBA00022989"/>
    </source>
</evidence>
<gene>
    <name evidence="8" type="ORF">HGRIS_010826</name>
</gene>
<feature type="transmembrane region" description="Helical" evidence="6">
    <location>
        <begin position="179"/>
        <end position="199"/>
    </location>
</feature>
<dbReference type="InterPro" id="IPR000620">
    <property type="entry name" value="EamA_dom"/>
</dbReference>
<evidence type="ECO:0000256" key="1">
    <source>
        <dbReference type="ARBA" id="ARBA00004141"/>
    </source>
</evidence>
<dbReference type="Proteomes" id="UP001556367">
    <property type="component" value="Unassembled WGS sequence"/>
</dbReference>
<protein>
    <recommendedName>
        <fullName evidence="7">EamA domain-containing protein</fullName>
    </recommendedName>
</protein>
<organism evidence="8 9">
    <name type="scientific">Hohenbuehelia grisea</name>
    <dbReference type="NCBI Taxonomy" id="104357"/>
    <lineage>
        <taxon>Eukaryota</taxon>
        <taxon>Fungi</taxon>
        <taxon>Dikarya</taxon>
        <taxon>Basidiomycota</taxon>
        <taxon>Agaricomycotina</taxon>
        <taxon>Agaricomycetes</taxon>
        <taxon>Agaricomycetidae</taxon>
        <taxon>Agaricales</taxon>
        <taxon>Pleurotineae</taxon>
        <taxon>Pleurotaceae</taxon>
        <taxon>Hohenbuehelia</taxon>
    </lineage>
</organism>
<dbReference type="SUPFAM" id="SSF103481">
    <property type="entry name" value="Multidrug resistance efflux transporter EmrE"/>
    <property type="match status" value="2"/>
</dbReference>
<dbReference type="InterPro" id="IPR037185">
    <property type="entry name" value="EmrE-like"/>
</dbReference>
<feature type="transmembrane region" description="Helical" evidence="6">
    <location>
        <begin position="340"/>
        <end position="358"/>
    </location>
</feature>
<evidence type="ECO:0000256" key="2">
    <source>
        <dbReference type="ARBA" id="ARBA00022692"/>
    </source>
</evidence>
<evidence type="ECO:0000313" key="9">
    <source>
        <dbReference type="Proteomes" id="UP001556367"/>
    </source>
</evidence>
<feature type="transmembrane region" description="Helical" evidence="6">
    <location>
        <begin position="116"/>
        <end position="137"/>
    </location>
</feature>
<dbReference type="EMBL" id="JASNQZ010000014">
    <property type="protein sequence ID" value="KAL0948222.1"/>
    <property type="molecule type" value="Genomic_DNA"/>
</dbReference>
<evidence type="ECO:0000256" key="4">
    <source>
        <dbReference type="ARBA" id="ARBA00023136"/>
    </source>
</evidence>
<keyword evidence="3 6" id="KW-1133">Transmembrane helix</keyword>
<feature type="transmembrane region" description="Helical" evidence="6">
    <location>
        <begin position="53"/>
        <end position="71"/>
    </location>
</feature>
<evidence type="ECO:0000313" key="8">
    <source>
        <dbReference type="EMBL" id="KAL0948222.1"/>
    </source>
</evidence>
<accession>A0ABR3IXZ0</accession>
<sequence>MTLRHDTDYTPIRRSFDIAQEPDTGDVDADLPESHLCRSAFTRLKSGFERNTGLFLVIGSQAFLAFMNVAVKKLNSLDPPVPPLELIAVRMAITYVCCMAYMLIRNVDDPWIGPKGVRLLLVFRGFTGFFGLFGVYYSLQYLSLSDATVLTFLSPLCTAIAGSLLLGEKFHRREVFAGLFSLFGVVLIARPEFIFGSASHSSMPGGNGHLDGSESATPAQRLGAVGVALLGVLGATGAYTTLRAIGKRAHPMHSMTSFSAQCIIVSSIGMTVNKTQVVVPTRLEWLALLLMIGLFGFIAQTLLTMGLQRETAGRGAMAIYTQVIFAGILERIFFHSEASILSGMGTFIIIASALYVALTKESESGSKGKPIVLEHLNEARLEEGLLQGQPTSDEREALPRIVTSPSMKRASPREIESSSSDGIETQEILDDMPSTIHRDS</sequence>
<feature type="region of interest" description="Disordered" evidence="5">
    <location>
        <begin position="385"/>
        <end position="440"/>
    </location>
</feature>
<feature type="domain" description="EamA" evidence="7">
    <location>
        <begin position="52"/>
        <end position="189"/>
    </location>
</feature>
<feature type="domain" description="EamA" evidence="7">
    <location>
        <begin position="228"/>
        <end position="356"/>
    </location>
</feature>
<comment type="subcellular location">
    <subcellularLocation>
        <location evidence="1">Membrane</location>
        <topology evidence="1">Multi-pass membrane protein</topology>
    </subcellularLocation>
</comment>
<dbReference type="Pfam" id="PF00892">
    <property type="entry name" value="EamA"/>
    <property type="match status" value="2"/>
</dbReference>
<feature type="transmembrane region" description="Helical" evidence="6">
    <location>
        <begin position="83"/>
        <end position="104"/>
    </location>
</feature>
<keyword evidence="2 6" id="KW-0812">Transmembrane</keyword>
<evidence type="ECO:0000259" key="7">
    <source>
        <dbReference type="Pfam" id="PF00892"/>
    </source>
</evidence>
<feature type="transmembrane region" description="Helical" evidence="6">
    <location>
        <begin position="285"/>
        <end position="303"/>
    </location>
</feature>
<evidence type="ECO:0000256" key="5">
    <source>
        <dbReference type="SAM" id="MobiDB-lite"/>
    </source>
</evidence>
<feature type="transmembrane region" description="Helical" evidence="6">
    <location>
        <begin position="219"/>
        <end position="242"/>
    </location>
</feature>
<dbReference type="PANTHER" id="PTHR22911">
    <property type="entry name" value="ACYL-MALONYL CONDENSING ENZYME-RELATED"/>
    <property type="match status" value="1"/>
</dbReference>
<dbReference type="PANTHER" id="PTHR22911:SF6">
    <property type="entry name" value="SOLUTE CARRIER FAMILY 35 MEMBER G1"/>
    <property type="match status" value="1"/>
</dbReference>